<accession>A0AA89C0X5</accession>
<reference evidence="3" key="1">
    <citation type="submission" date="2019-08" db="EMBL/GenBank/DDBJ databases">
        <title>The improved chromosome-level genome for the pearl oyster Pinctada fucata martensii using PacBio sequencing and Hi-C.</title>
        <authorList>
            <person name="Zheng Z."/>
        </authorList>
    </citation>
    <scope>NUCLEOTIDE SEQUENCE</scope>
    <source>
        <strain evidence="3">ZZ-2019</strain>
        <tissue evidence="3">Adductor muscle</tissue>
    </source>
</reference>
<dbReference type="EMBL" id="VSWD01000005">
    <property type="protein sequence ID" value="KAK3103950.1"/>
    <property type="molecule type" value="Genomic_DNA"/>
</dbReference>
<dbReference type="Proteomes" id="UP001186944">
    <property type="component" value="Unassembled WGS sequence"/>
</dbReference>
<feature type="region of interest" description="Disordered" evidence="2">
    <location>
        <begin position="1"/>
        <end position="32"/>
    </location>
</feature>
<protein>
    <submittedName>
        <fullName evidence="3">Uncharacterized protein</fullName>
    </submittedName>
</protein>
<feature type="coiled-coil region" evidence="1">
    <location>
        <begin position="72"/>
        <end position="99"/>
    </location>
</feature>
<keyword evidence="4" id="KW-1185">Reference proteome</keyword>
<evidence type="ECO:0000313" key="3">
    <source>
        <dbReference type="EMBL" id="KAK3103950.1"/>
    </source>
</evidence>
<evidence type="ECO:0000256" key="2">
    <source>
        <dbReference type="SAM" id="MobiDB-lite"/>
    </source>
</evidence>
<comment type="caution">
    <text evidence="3">The sequence shown here is derived from an EMBL/GenBank/DDBJ whole genome shotgun (WGS) entry which is preliminary data.</text>
</comment>
<sequence length="271" mass="31604">MSRRGFQFNEPKKMEIDHEEANIKKGGSQSSNIQENELEKVKKLFEGKDISECFALMYIKNEEAMRGVHGEISEIKSRVNELEASAENVQQDIQDIFETSIPAVRDSVAVERKNRLKLDMWGRKWNLIVMGIPGTLRESPRDSEKAFRKMLVENLKFEQEYAQSILLQAVHRLPGGKEEGKRNMIMRLNSLMDRDEILESARKLPRGTGIGVVPDLPPEISELRSKLLKERRSLPDQVRKDTKILYTKEYPFVTLKIPTKRCWFWYFVYLI</sequence>
<keyword evidence="1" id="KW-0175">Coiled coil</keyword>
<gene>
    <name evidence="3" type="ORF">FSP39_023171</name>
</gene>
<organism evidence="3 4">
    <name type="scientific">Pinctada imbricata</name>
    <name type="common">Atlantic pearl-oyster</name>
    <name type="synonym">Pinctada martensii</name>
    <dbReference type="NCBI Taxonomy" id="66713"/>
    <lineage>
        <taxon>Eukaryota</taxon>
        <taxon>Metazoa</taxon>
        <taxon>Spiralia</taxon>
        <taxon>Lophotrochozoa</taxon>
        <taxon>Mollusca</taxon>
        <taxon>Bivalvia</taxon>
        <taxon>Autobranchia</taxon>
        <taxon>Pteriomorphia</taxon>
        <taxon>Pterioida</taxon>
        <taxon>Pterioidea</taxon>
        <taxon>Pteriidae</taxon>
        <taxon>Pinctada</taxon>
    </lineage>
</organism>
<evidence type="ECO:0000256" key="1">
    <source>
        <dbReference type="SAM" id="Coils"/>
    </source>
</evidence>
<name>A0AA89C0X5_PINIB</name>
<feature type="compositionally biased region" description="Basic and acidic residues" evidence="2">
    <location>
        <begin position="10"/>
        <end position="23"/>
    </location>
</feature>
<proteinExistence type="predicted"/>
<dbReference type="Gene3D" id="3.30.70.1820">
    <property type="entry name" value="L1 transposable element, RRM domain"/>
    <property type="match status" value="1"/>
</dbReference>
<evidence type="ECO:0000313" key="4">
    <source>
        <dbReference type="Proteomes" id="UP001186944"/>
    </source>
</evidence>
<dbReference type="AlphaFoldDB" id="A0AA89C0X5"/>